<sequence length="128" mass="12984">MSAAKTTRAQARVTTTPNATMTTLASPTQGGSELLSLWRVDMAAGQRGPEHSFDVEQAWHLLEGAATLVLDAQPVDLAPGDTVVVPAGTPRQIGTTSGAVFVVTGPAAGLATPLGDGAGEPVAPAWIR</sequence>
<dbReference type="EMBL" id="BAABBB010000012">
    <property type="protein sequence ID" value="GAA3535689.1"/>
    <property type="molecule type" value="Genomic_DNA"/>
</dbReference>
<proteinExistence type="predicted"/>
<dbReference type="Pfam" id="PF07883">
    <property type="entry name" value="Cupin_2"/>
    <property type="match status" value="1"/>
</dbReference>
<protein>
    <recommendedName>
        <fullName evidence="1">Cupin type-2 domain-containing protein</fullName>
    </recommendedName>
</protein>
<reference evidence="3" key="1">
    <citation type="journal article" date="2019" name="Int. J. Syst. Evol. Microbiol.">
        <title>The Global Catalogue of Microorganisms (GCM) 10K type strain sequencing project: providing services to taxonomists for standard genome sequencing and annotation.</title>
        <authorList>
            <consortium name="The Broad Institute Genomics Platform"/>
            <consortium name="The Broad Institute Genome Sequencing Center for Infectious Disease"/>
            <person name="Wu L."/>
            <person name="Ma J."/>
        </authorList>
    </citation>
    <scope>NUCLEOTIDE SEQUENCE [LARGE SCALE GENOMIC DNA]</scope>
    <source>
        <strain evidence="3">JCM 17460</strain>
    </source>
</reference>
<name>A0ABP6VHM5_9ACTN</name>
<accession>A0ABP6VHM5</accession>
<comment type="caution">
    <text evidence="2">The sequence shown here is derived from an EMBL/GenBank/DDBJ whole genome shotgun (WGS) entry which is preliminary data.</text>
</comment>
<evidence type="ECO:0000313" key="3">
    <source>
        <dbReference type="Proteomes" id="UP001500301"/>
    </source>
</evidence>
<evidence type="ECO:0000313" key="2">
    <source>
        <dbReference type="EMBL" id="GAA3535689.1"/>
    </source>
</evidence>
<gene>
    <name evidence="2" type="ORF">GCM10022263_24460</name>
</gene>
<dbReference type="InterPro" id="IPR013096">
    <property type="entry name" value="Cupin_2"/>
</dbReference>
<evidence type="ECO:0000259" key="1">
    <source>
        <dbReference type="Pfam" id="PF07883"/>
    </source>
</evidence>
<dbReference type="Proteomes" id="UP001500301">
    <property type="component" value="Unassembled WGS sequence"/>
</dbReference>
<dbReference type="RefSeq" id="WP_218235743.1">
    <property type="nucleotide sequence ID" value="NZ_BAABBB010000012.1"/>
</dbReference>
<keyword evidence="3" id="KW-1185">Reference proteome</keyword>
<organism evidence="2 3">
    <name type="scientific">Nocardioides daeguensis</name>
    <dbReference type="NCBI Taxonomy" id="908359"/>
    <lineage>
        <taxon>Bacteria</taxon>
        <taxon>Bacillati</taxon>
        <taxon>Actinomycetota</taxon>
        <taxon>Actinomycetes</taxon>
        <taxon>Propionibacteriales</taxon>
        <taxon>Nocardioidaceae</taxon>
        <taxon>Nocardioides</taxon>
    </lineage>
</organism>
<feature type="domain" description="Cupin type-2" evidence="1">
    <location>
        <begin position="39"/>
        <end position="98"/>
    </location>
</feature>